<dbReference type="Proteomes" id="UP001211065">
    <property type="component" value="Unassembled WGS sequence"/>
</dbReference>
<proteinExistence type="predicted"/>
<gene>
    <name evidence="1" type="ORF">HK099_006791</name>
</gene>
<organism evidence="1 2">
    <name type="scientific">Clydaea vesicula</name>
    <dbReference type="NCBI Taxonomy" id="447962"/>
    <lineage>
        <taxon>Eukaryota</taxon>
        <taxon>Fungi</taxon>
        <taxon>Fungi incertae sedis</taxon>
        <taxon>Chytridiomycota</taxon>
        <taxon>Chytridiomycota incertae sedis</taxon>
        <taxon>Chytridiomycetes</taxon>
        <taxon>Lobulomycetales</taxon>
        <taxon>Lobulomycetaceae</taxon>
        <taxon>Clydaea</taxon>
    </lineage>
</organism>
<protein>
    <submittedName>
        <fullName evidence="1">Uncharacterized protein</fullName>
    </submittedName>
</protein>
<keyword evidence="2" id="KW-1185">Reference proteome</keyword>
<reference evidence="1" key="1">
    <citation type="submission" date="2020-05" db="EMBL/GenBank/DDBJ databases">
        <title>Phylogenomic resolution of chytrid fungi.</title>
        <authorList>
            <person name="Stajich J.E."/>
            <person name="Amses K."/>
            <person name="Simmons R."/>
            <person name="Seto K."/>
            <person name="Myers J."/>
            <person name="Bonds A."/>
            <person name="Quandt C.A."/>
            <person name="Barry K."/>
            <person name="Liu P."/>
            <person name="Grigoriev I."/>
            <person name="Longcore J.E."/>
            <person name="James T.Y."/>
        </authorList>
    </citation>
    <scope>NUCLEOTIDE SEQUENCE</scope>
    <source>
        <strain evidence="1">JEL0476</strain>
    </source>
</reference>
<accession>A0AAD5U228</accession>
<comment type="caution">
    <text evidence="1">The sequence shown here is derived from an EMBL/GenBank/DDBJ whole genome shotgun (WGS) entry which is preliminary data.</text>
</comment>
<evidence type="ECO:0000313" key="1">
    <source>
        <dbReference type="EMBL" id="KAJ3214579.1"/>
    </source>
</evidence>
<dbReference type="EMBL" id="JADGJW010000608">
    <property type="protein sequence ID" value="KAJ3214579.1"/>
    <property type="molecule type" value="Genomic_DNA"/>
</dbReference>
<evidence type="ECO:0000313" key="2">
    <source>
        <dbReference type="Proteomes" id="UP001211065"/>
    </source>
</evidence>
<sequence>VSFFTTSERLRALGIPRQKKKFFTTNRRSSYKAESLVSSVLSDIDLSFEENLNLEDLNLDNVEETEWFEKKSVEKTERMSDDSDIGEDTEWFEKESVTNTEKSSVTTKMELVNNVENFNEGKTFEGVGSNFYDEKKLFIRDLKLNLKNTNEKLNTLKSIANSNQDLIKKSYDGTSKIKNSNLDSKKNTLNLDKKTKSQLSGKKKKKKLKNQMNLFLFLHLF</sequence>
<feature type="non-terminal residue" evidence="1">
    <location>
        <position position="1"/>
    </location>
</feature>
<dbReference type="AlphaFoldDB" id="A0AAD5U228"/>
<name>A0AAD5U228_9FUNG</name>